<comment type="similarity">
    <text evidence="2">Belongs to the glycosyl hydrolase 8 (cellulase D) family.</text>
</comment>
<evidence type="ECO:0000256" key="1">
    <source>
        <dbReference type="ARBA" id="ARBA00000966"/>
    </source>
</evidence>
<protein>
    <recommendedName>
        <fullName evidence="3">cellulase</fullName>
        <ecNumber evidence="3">3.2.1.4</ecNumber>
    </recommendedName>
</protein>
<comment type="caution">
    <text evidence="12">The sequence shown here is derived from an EMBL/GenBank/DDBJ whole genome shotgun (WGS) entry which is preliminary data.</text>
</comment>
<evidence type="ECO:0000256" key="2">
    <source>
        <dbReference type="ARBA" id="ARBA00009209"/>
    </source>
</evidence>
<dbReference type="EC" id="3.2.1.4" evidence="3"/>
<dbReference type="Proteomes" id="UP000199134">
    <property type="component" value="Unassembled WGS sequence"/>
</dbReference>
<dbReference type="Pfam" id="PF22244">
    <property type="entry name" value="GCE_fung"/>
    <property type="match status" value="1"/>
</dbReference>
<keyword evidence="8" id="KW-0326">Glycosidase</keyword>
<dbReference type="GO" id="GO:0030245">
    <property type="term" value="P:cellulose catabolic process"/>
    <property type="evidence" value="ECO:0007669"/>
    <property type="project" value="UniProtKB-KW"/>
</dbReference>
<evidence type="ECO:0000256" key="9">
    <source>
        <dbReference type="ARBA" id="ARBA00023326"/>
    </source>
</evidence>
<dbReference type="Gene3D" id="1.50.10.10">
    <property type="match status" value="1"/>
</dbReference>
<name>A0A1H0GCN4_9BACT</name>
<sequence>MKPLKTFFAGSLMVCLSATAMAQPQVYDQENTGSRYALKKFKAPEKLPVIRELPNALEGVNSFEDWERRRNEIGSLIQHYGIGEKPAVKANQVKARMMGDTLIVDVTVGKEALTLKSQIRYPKVGQPPYALMIGTDMIALPRQLFDDRPIATTTFSSAQVNDYKQFGKHHERGEHNFDRLYPKLKNNGAYSEWAWGMSRLIDGLQQLGPEVTKIDTRRIGVTGCSYAGKMALYCGAFDERIALTIAQEPGGGGAAAWRKSHELTLAGKNLEDIDKTDYHWFLESQKENFHGDSVYRLPYDQHELCAMVCPRALLLLGNPDYEWLADPSMKISAEAAQKVWEKFGIADRMGCDIIGGHGHCQLPQIQYPIVQAYIDKYLLDGKPWSKGGFETRQYRNLFAEAGRSREEVDKKLQEVFNDVFYGPNKVYFEVGDSMGYISDIKNHDARTEGMSYGMMIAVQMDKKDIFDRLWRWSKKYMQHQDGPRKGYFAWSCKTDGTRNADGAASDGELYYITSLLFASNRWGNDTGINYKAEAQHILNCIQPKEYTPEPRPGFGGFGGFGPQQQGPQKMYLIDPETKLITFTPDGFGQRFTDPSYHIPAFYEVWAKWADDGRSELWMECARKSREFLHKCINDTTGLNGDQCQYNGSEMEMMRFPGRSQGQQQNAAPRRNGNNNFRYDSWRVPMNIALDYEWSCADREWQQQYGEKIQNFLYSQGIDSFVDQYRVDGSLPEGNEILQAGGFRKLRHSIGLVATSAAASVLCQHEKKNEFIEALWNAKHEPFDDGYFDAYYDGLLRLFAFMHLSGQYQVIFPTNDKK</sequence>
<evidence type="ECO:0000259" key="11">
    <source>
        <dbReference type="Pfam" id="PF22244"/>
    </source>
</evidence>
<keyword evidence="5 10" id="KW-0732">Signal</keyword>
<feature type="domain" description="4-O-methyl-glucuronoyl methylesterase-like" evidence="11">
    <location>
        <begin position="104"/>
        <end position="344"/>
    </location>
</feature>
<feature type="signal peptide" evidence="10">
    <location>
        <begin position="1"/>
        <end position="22"/>
    </location>
</feature>
<dbReference type="InterPro" id="IPR002037">
    <property type="entry name" value="Glyco_hydro_8"/>
</dbReference>
<comment type="catalytic activity">
    <reaction evidence="1">
        <text>Endohydrolysis of (1-&gt;4)-beta-D-glucosidic linkages in cellulose, lichenin and cereal beta-D-glucans.</text>
        <dbReference type="EC" id="3.2.1.4"/>
    </reaction>
</comment>
<dbReference type="Pfam" id="PF01270">
    <property type="entry name" value="Glyco_hydro_8"/>
    <property type="match status" value="1"/>
</dbReference>
<reference evidence="13" key="1">
    <citation type="submission" date="2016-10" db="EMBL/GenBank/DDBJ databases">
        <authorList>
            <person name="de Groot N.N."/>
        </authorList>
    </citation>
    <scope>NUCLEOTIDE SEQUENCE [LARGE SCALE GENOMIC DNA]</scope>
    <source>
        <strain evidence="13">BP1-145</strain>
    </source>
</reference>
<dbReference type="InterPro" id="IPR008928">
    <property type="entry name" value="6-hairpin_glycosidase_sf"/>
</dbReference>
<feature type="chain" id="PRO_5011546754" description="cellulase" evidence="10">
    <location>
        <begin position="23"/>
        <end position="817"/>
    </location>
</feature>
<evidence type="ECO:0000256" key="7">
    <source>
        <dbReference type="ARBA" id="ARBA00023001"/>
    </source>
</evidence>
<dbReference type="InterPro" id="IPR054579">
    <property type="entry name" value="GCE-like_dom"/>
</dbReference>
<dbReference type="SUPFAM" id="SSF53474">
    <property type="entry name" value="alpha/beta-Hydrolases"/>
    <property type="match status" value="1"/>
</dbReference>
<keyword evidence="6" id="KW-0378">Hydrolase</keyword>
<organism evidence="12 13">
    <name type="scientific">Prevotella communis</name>
    <dbReference type="NCBI Taxonomy" id="2913614"/>
    <lineage>
        <taxon>Bacteria</taxon>
        <taxon>Pseudomonadati</taxon>
        <taxon>Bacteroidota</taxon>
        <taxon>Bacteroidia</taxon>
        <taxon>Bacteroidales</taxon>
        <taxon>Prevotellaceae</taxon>
        <taxon>Prevotella</taxon>
    </lineage>
</organism>
<evidence type="ECO:0000256" key="3">
    <source>
        <dbReference type="ARBA" id="ARBA00012601"/>
    </source>
</evidence>
<dbReference type="SUPFAM" id="SSF48208">
    <property type="entry name" value="Six-hairpin glycosidases"/>
    <property type="match status" value="1"/>
</dbReference>
<dbReference type="GO" id="GO:0052689">
    <property type="term" value="F:carboxylic ester hydrolase activity"/>
    <property type="evidence" value="ECO:0007669"/>
    <property type="project" value="UniProtKB-KW"/>
</dbReference>
<dbReference type="Gene3D" id="3.40.50.1820">
    <property type="entry name" value="alpha/beta hydrolase"/>
    <property type="match status" value="1"/>
</dbReference>
<gene>
    <name evidence="12" type="ORF">SAMN04487900_10865</name>
</gene>
<evidence type="ECO:0000313" key="13">
    <source>
        <dbReference type="Proteomes" id="UP000199134"/>
    </source>
</evidence>
<dbReference type="RefSeq" id="WP_255380616.1">
    <property type="nucleotide sequence ID" value="NZ_FNIW01000008.1"/>
</dbReference>
<dbReference type="AlphaFoldDB" id="A0A1H0GCN4"/>
<evidence type="ECO:0000313" key="12">
    <source>
        <dbReference type="EMBL" id="SDO04675.1"/>
    </source>
</evidence>
<dbReference type="EMBL" id="FNIW01000008">
    <property type="protein sequence ID" value="SDO04675.1"/>
    <property type="molecule type" value="Genomic_DNA"/>
</dbReference>
<accession>A0A1H0GCN4</accession>
<evidence type="ECO:0000256" key="5">
    <source>
        <dbReference type="ARBA" id="ARBA00022729"/>
    </source>
</evidence>
<evidence type="ECO:0000256" key="8">
    <source>
        <dbReference type="ARBA" id="ARBA00023295"/>
    </source>
</evidence>
<proteinExistence type="inferred from homology"/>
<keyword evidence="9" id="KW-0624">Polysaccharide degradation</keyword>
<dbReference type="InterPro" id="IPR029058">
    <property type="entry name" value="AB_hydrolase_fold"/>
</dbReference>
<keyword evidence="7" id="KW-0136">Cellulose degradation</keyword>
<keyword evidence="9" id="KW-0119">Carbohydrate metabolism</keyword>
<evidence type="ECO:0000256" key="6">
    <source>
        <dbReference type="ARBA" id="ARBA00022801"/>
    </source>
</evidence>
<dbReference type="GO" id="GO:0008810">
    <property type="term" value="F:cellulase activity"/>
    <property type="evidence" value="ECO:0007669"/>
    <property type="project" value="UniProtKB-EC"/>
</dbReference>
<keyword evidence="4" id="KW-0719">Serine esterase</keyword>
<evidence type="ECO:0000256" key="4">
    <source>
        <dbReference type="ARBA" id="ARBA00022487"/>
    </source>
</evidence>
<dbReference type="InterPro" id="IPR012341">
    <property type="entry name" value="6hp_glycosidase-like_sf"/>
</dbReference>
<evidence type="ECO:0000256" key="10">
    <source>
        <dbReference type="SAM" id="SignalP"/>
    </source>
</evidence>